<dbReference type="EMBL" id="DVHA01000258">
    <property type="protein sequence ID" value="HIR61497.1"/>
    <property type="molecule type" value="Genomic_DNA"/>
</dbReference>
<comment type="caution">
    <text evidence="1">The sequence shown here is derived from an EMBL/GenBank/DDBJ whole genome shotgun (WGS) entry which is preliminary data.</text>
</comment>
<dbReference type="InterPro" id="IPR027417">
    <property type="entry name" value="P-loop_NTPase"/>
</dbReference>
<keyword evidence="1" id="KW-0808">Transferase</keyword>
<proteinExistence type="predicted"/>
<name>A0A9D1DYU9_9FIRM</name>
<evidence type="ECO:0000313" key="1">
    <source>
        <dbReference type="EMBL" id="HIR61497.1"/>
    </source>
</evidence>
<organism evidence="1 2">
    <name type="scientific">Candidatus Faecivivens stercoravium</name>
    <dbReference type="NCBI Taxonomy" id="2840803"/>
    <lineage>
        <taxon>Bacteria</taxon>
        <taxon>Bacillati</taxon>
        <taxon>Bacillota</taxon>
        <taxon>Clostridia</taxon>
        <taxon>Eubacteriales</taxon>
        <taxon>Oscillospiraceae</taxon>
        <taxon>Oscillospiraceae incertae sedis</taxon>
        <taxon>Candidatus Faecivivens</taxon>
    </lineage>
</organism>
<protein>
    <submittedName>
        <fullName evidence="1">Cytidylate kinase-like family protein</fullName>
    </submittedName>
</protein>
<dbReference type="SUPFAM" id="SSF52540">
    <property type="entry name" value="P-loop containing nucleoside triphosphate hydrolases"/>
    <property type="match status" value="1"/>
</dbReference>
<keyword evidence="1" id="KW-0418">Kinase</keyword>
<dbReference type="Proteomes" id="UP000824241">
    <property type="component" value="Unassembled WGS sequence"/>
</dbReference>
<dbReference type="GO" id="GO:0016301">
    <property type="term" value="F:kinase activity"/>
    <property type="evidence" value="ECO:0007669"/>
    <property type="project" value="UniProtKB-KW"/>
</dbReference>
<dbReference type="Pfam" id="PF13189">
    <property type="entry name" value="Cytidylate_kin2"/>
    <property type="match status" value="1"/>
</dbReference>
<sequence length="218" mass="24439">MAKSTVITISRQYGSGGRLIGKKLAEKFDIPFYDKELIELAVEESGFSKEIFEKVDERASSSLLYTLSVTPGLMHGGLTGMADLPLNDKVFLVQTKIIKDVAAKGGCVIVGRCADYILKEMHNVVNVFIRSNMTDRINRCVNVYNLNMNNAAKEIQRMDKKRANYYSFYAHSKWGVAENYDLCINSGRIGIEASVDVIADYVDKFEEAYKAAQAKKKH</sequence>
<reference evidence="1" key="1">
    <citation type="submission" date="2020-10" db="EMBL/GenBank/DDBJ databases">
        <authorList>
            <person name="Gilroy R."/>
        </authorList>
    </citation>
    <scope>NUCLEOTIDE SEQUENCE</scope>
    <source>
        <strain evidence="1">CHK189-12415</strain>
    </source>
</reference>
<reference evidence="1" key="2">
    <citation type="journal article" date="2021" name="PeerJ">
        <title>Extensive microbial diversity within the chicken gut microbiome revealed by metagenomics and culture.</title>
        <authorList>
            <person name="Gilroy R."/>
            <person name="Ravi A."/>
            <person name="Getino M."/>
            <person name="Pursley I."/>
            <person name="Horton D.L."/>
            <person name="Alikhan N.F."/>
            <person name="Baker D."/>
            <person name="Gharbi K."/>
            <person name="Hall N."/>
            <person name="Watson M."/>
            <person name="Adriaenssens E.M."/>
            <person name="Foster-Nyarko E."/>
            <person name="Jarju S."/>
            <person name="Secka A."/>
            <person name="Antonio M."/>
            <person name="Oren A."/>
            <person name="Chaudhuri R.R."/>
            <person name="La Ragione R."/>
            <person name="Hildebrand F."/>
            <person name="Pallen M.J."/>
        </authorList>
    </citation>
    <scope>NUCLEOTIDE SEQUENCE</scope>
    <source>
        <strain evidence="1">CHK189-12415</strain>
    </source>
</reference>
<dbReference type="Gene3D" id="3.40.50.300">
    <property type="entry name" value="P-loop containing nucleotide triphosphate hydrolases"/>
    <property type="match status" value="1"/>
</dbReference>
<dbReference type="AlphaFoldDB" id="A0A9D1DYU9"/>
<accession>A0A9D1DYU9</accession>
<evidence type="ECO:0000313" key="2">
    <source>
        <dbReference type="Proteomes" id="UP000824241"/>
    </source>
</evidence>
<gene>
    <name evidence="1" type="ORF">IAB37_07995</name>
</gene>